<sequence length="233" mass="24701">MSVLVATSTYAQENKDMYFGLGVVQTKSAGASFSGRGVTVSQGAYKKNNYKVIFGKRLNKNFAVEGSYTDYSSDTTGISMSATNGAALEAAMVALDDTAGYKSSIGLTGTTLTGTGTDNAKITSSTTLSGRNIDLSGLYYFAQSDSFEPFVKLGVSAWNIKGESSAFQYDNAGALTTIAGATDFSNKDSGTDVIYGVGVDGKINDTIKYRVDFERIKSDDDVDNIGISMFYSF</sequence>
<organism evidence="3 4">
    <name type="scientific">Bathymodiolus azoricus thioautotrophic gill symbiont</name>
    <dbReference type="NCBI Taxonomy" id="235205"/>
    <lineage>
        <taxon>Bacteria</taxon>
        <taxon>Pseudomonadati</taxon>
        <taxon>Pseudomonadota</taxon>
        <taxon>Gammaproteobacteria</taxon>
        <taxon>sulfur-oxidizing symbionts</taxon>
    </lineage>
</organism>
<proteinExistence type="predicted"/>
<dbReference type="InterPro" id="IPR027385">
    <property type="entry name" value="Beta-barrel_OMP"/>
</dbReference>
<dbReference type="Gene3D" id="2.40.160.20">
    <property type="match status" value="1"/>
</dbReference>
<dbReference type="AlphaFoldDB" id="A0A1H6J7J4"/>
<reference evidence="4" key="1">
    <citation type="submission" date="2016-06" db="EMBL/GenBank/DDBJ databases">
        <authorList>
            <person name="Petersen J."/>
            <person name="Sayavedra L."/>
        </authorList>
    </citation>
    <scope>NUCLEOTIDE SEQUENCE [LARGE SCALE GENOMIC DNA]</scope>
    <source>
        <strain evidence="4">BazSymA</strain>
    </source>
</reference>
<evidence type="ECO:0000313" key="3">
    <source>
        <dbReference type="EMBL" id="SEH56289.1"/>
    </source>
</evidence>
<keyword evidence="1" id="KW-0732">Signal</keyword>
<evidence type="ECO:0000259" key="2">
    <source>
        <dbReference type="Pfam" id="PF13505"/>
    </source>
</evidence>
<evidence type="ECO:0000256" key="1">
    <source>
        <dbReference type="ARBA" id="ARBA00022729"/>
    </source>
</evidence>
<feature type="domain" description="Outer membrane protein beta-barrel" evidence="2">
    <location>
        <begin position="3"/>
        <end position="233"/>
    </location>
</feature>
<evidence type="ECO:0000313" key="4">
    <source>
        <dbReference type="Proteomes" id="UP000198988"/>
    </source>
</evidence>
<dbReference type="Proteomes" id="UP000198988">
    <property type="component" value="Unassembled WGS sequence"/>
</dbReference>
<name>A0A1H6J7J4_9GAMM</name>
<dbReference type="InterPro" id="IPR011250">
    <property type="entry name" value="OMP/PagP_B-barrel"/>
</dbReference>
<protein>
    <recommendedName>
        <fullName evidence="2">Outer membrane protein beta-barrel domain-containing protein</fullName>
    </recommendedName>
</protein>
<dbReference type="EMBL" id="CDSC02000001">
    <property type="protein sequence ID" value="SEH56289.1"/>
    <property type="molecule type" value="Genomic_DNA"/>
</dbReference>
<accession>A0A1H6J7J4</accession>
<gene>
    <name evidence="3" type="ORF">BAZSYMA_V2ACONTIG294100_0</name>
</gene>
<dbReference type="Pfam" id="PF13505">
    <property type="entry name" value="OMP_b-brl"/>
    <property type="match status" value="1"/>
</dbReference>
<dbReference type="SUPFAM" id="SSF56925">
    <property type="entry name" value="OMPA-like"/>
    <property type="match status" value="1"/>
</dbReference>